<dbReference type="AlphaFoldDB" id="A0A1D1W0Q1"/>
<feature type="region of interest" description="Disordered" evidence="1">
    <location>
        <begin position="80"/>
        <end position="151"/>
    </location>
</feature>
<reference evidence="2 3" key="1">
    <citation type="journal article" date="2016" name="Nat. Commun.">
        <title>Extremotolerant tardigrade genome and improved radiotolerance of human cultured cells by tardigrade-unique protein.</title>
        <authorList>
            <person name="Hashimoto T."/>
            <person name="Horikawa D.D."/>
            <person name="Saito Y."/>
            <person name="Kuwahara H."/>
            <person name="Kozuka-Hata H."/>
            <person name="Shin-I T."/>
            <person name="Minakuchi Y."/>
            <person name="Ohishi K."/>
            <person name="Motoyama A."/>
            <person name="Aizu T."/>
            <person name="Enomoto A."/>
            <person name="Kondo K."/>
            <person name="Tanaka S."/>
            <person name="Hara Y."/>
            <person name="Koshikawa S."/>
            <person name="Sagara H."/>
            <person name="Miura T."/>
            <person name="Yokobori S."/>
            <person name="Miyagawa K."/>
            <person name="Suzuki Y."/>
            <person name="Kubo T."/>
            <person name="Oyama M."/>
            <person name="Kohara Y."/>
            <person name="Fujiyama A."/>
            <person name="Arakawa K."/>
            <person name="Katayama T."/>
            <person name="Toyoda A."/>
            <person name="Kunieda T."/>
        </authorList>
    </citation>
    <scope>NUCLEOTIDE SEQUENCE [LARGE SCALE GENOMIC DNA]</scope>
    <source>
        <strain evidence="2 3">YOKOZUNA-1</strain>
    </source>
</reference>
<gene>
    <name evidence="2" type="primary">RvY_17046</name>
    <name evidence="2" type="synonym">RvY_17046.1</name>
    <name evidence="2" type="ORF">RvY_17046-1</name>
</gene>
<evidence type="ECO:0000256" key="1">
    <source>
        <dbReference type="SAM" id="MobiDB-lite"/>
    </source>
</evidence>
<evidence type="ECO:0000313" key="3">
    <source>
        <dbReference type="Proteomes" id="UP000186922"/>
    </source>
</evidence>
<proteinExistence type="predicted"/>
<evidence type="ECO:0000313" key="2">
    <source>
        <dbReference type="EMBL" id="GAV07172.1"/>
    </source>
</evidence>
<dbReference type="EMBL" id="BDGG01000014">
    <property type="protein sequence ID" value="GAV07172.1"/>
    <property type="molecule type" value="Genomic_DNA"/>
</dbReference>
<protein>
    <submittedName>
        <fullName evidence="2">Uncharacterized protein</fullName>
    </submittedName>
</protein>
<organism evidence="2 3">
    <name type="scientific">Ramazzottius varieornatus</name>
    <name type="common">Water bear</name>
    <name type="synonym">Tardigrade</name>
    <dbReference type="NCBI Taxonomy" id="947166"/>
    <lineage>
        <taxon>Eukaryota</taxon>
        <taxon>Metazoa</taxon>
        <taxon>Ecdysozoa</taxon>
        <taxon>Tardigrada</taxon>
        <taxon>Eutardigrada</taxon>
        <taxon>Parachela</taxon>
        <taxon>Hypsibioidea</taxon>
        <taxon>Ramazzottiidae</taxon>
        <taxon>Ramazzottius</taxon>
    </lineage>
</organism>
<accession>A0A1D1W0Q1</accession>
<sequence>MSATAQGSQAVHTVVSKGMTETVFPDGTVVTVLPDGAIETQQVTITSQDYTAALSDEDLPVRESEMTTVHHQSWPADDLPILRPAIQGPSPLSPSLPTYAETGPPSYAEAATMPSPADNRSLTSTRHLGPSAPPPEPLNFSLLPPAVTRNE</sequence>
<dbReference type="Proteomes" id="UP000186922">
    <property type="component" value="Unassembled WGS sequence"/>
</dbReference>
<comment type="caution">
    <text evidence="2">The sequence shown here is derived from an EMBL/GenBank/DDBJ whole genome shotgun (WGS) entry which is preliminary data.</text>
</comment>
<name>A0A1D1W0Q1_RAMVA</name>
<keyword evidence="3" id="KW-1185">Reference proteome</keyword>